<gene>
    <name evidence="12" type="primary">RAB21</name>
</gene>
<dbReference type="PANTHER" id="PTHR47978">
    <property type="match status" value="1"/>
</dbReference>
<evidence type="ECO:0000256" key="2">
    <source>
        <dbReference type="ARBA" id="ARBA00004628"/>
    </source>
</evidence>
<dbReference type="Pfam" id="PF00071">
    <property type="entry name" value="Ras"/>
    <property type="match status" value="1"/>
</dbReference>
<dbReference type="Proteomes" id="UP001501920">
    <property type="component" value="Chromosome 8"/>
</dbReference>
<evidence type="ECO:0000256" key="1">
    <source>
        <dbReference type="ARBA" id="ARBA00004626"/>
    </source>
</evidence>
<dbReference type="CDD" id="cd04123">
    <property type="entry name" value="Rab21"/>
    <property type="match status" value="1"/>
</dbReference>
<dbReference type="PRINTS" id="PR00449">
    <property type="entry name" value="RASTRNSFRMNG"/>
</dbReference>
<dbReference type="PROSITE" id="PS51420">
    <property type="entry name" value="RHO"/>
    <property type="match status" value="1"/>
</dbReference>
<dbReference type="Ensembl" id="ENSPNAT00000019059.2">
    <property type="protein sequence ID" value="ENSPNAP00000030725.1"/>
    <property type="gene ID" value="ENSPNAG00000017608.2"/>
</dbReference>
<dbReference type="GeneTree" id="ENSGT00940000156786"/>
<evidence type="ECO:0000256" key="11">
    <source>
        <dbReference type="ARBA" id="ARBA00023289"/>
    </source>
</evidence>
<evidence type="ECO:0000256" key="3">
    <source>
        <dbReference type="ARBA" id="ARBA00006270"/>
    </source>
</evidence>
<accession>A0A3B4E4P0</accession>
<keyword evidence="5" id="KW-0813">Transport</keyword>
<evidence type="ECO:0000256" key="9">
    <source>
        <dbReference type="ARBA" id="ARBA00023136"/>
    </source>
</evidence>
<evidence type="ECO:0000256" key="5">
    <source>
        <dbReference type="ARBA" id="ARBA00022448"/>
    </source>
</evidence>
<evidence type="ECO:0000256" key="8">
    <source>
        <dbReference type="ARBA" id="ARBA00023134"/>
    </source>
</evidence>
<keyword evidence="10" id="KW-0449">Lipoprotein</keyword>
<dbReference type="SMART" id="SM00173">
    <property type="entry name" value="RAS"/>
    <property type="match status" value="1"/>
</dbReference>
<dbReference type="Gene3D" id="3.40.50.300">
    <property type="entry name" value="P-loop containing nucleotide triphosphate hydrolases"/>
    <property type="match status" value="1"/>
</dbReference>
<dbReference type="SUPFAM" id="SSF52540">
    <property type="entry name" value="P-loop containing nucleoside triphosphate hydrolases"/>
    <property type="match status" value="1"/>
</dbReference>
<reference evidence="12 13" key="1">
    <citation type="submission" date="2020-10" db="EMBL/GenBank/DDBJ databases">
        <title>Pygocentrus nattereri (red-bellied piranha) genome, fPygNat1, primary haplotype.</title>
        <authorList>
            <person name="Myers G."/>
            <person name="Meyer A."/>
            <person name="Karagic N."/>
            <person name="Pippel M."/>
            <person name="Winkler S."/>
            <person name="Tracey A."/>
            <person name="Wood J."/>
            <person name="Formenti G."/>
            <person name="Howe K."/>
            <person name="Fedrigo O."/>
            <person name="Jarvis E.D."/>
        </authorList>
    </citation>
    <scope>NUCLEOTIDE SEQUENCE [LARGE SCALE GENOMIC DNA]</scope>
</reference>
<dbReference type="InterPro" id="IPR001806">
    <property type="entry name" value="Small_GTPase"/>
</dbReference>
<dbReference type="SMART" id="SM00176">
    <property type="entry name" value="RAN"/>
    <property type="match status" value="1"/>
</dbReference>
<keyword evidence="6" id="KW-0547">Nucleotide-binding</keyword>
<reference evidence="12" key="3">
    <citation type="submission" date="2025-09" db="UniProtKB">
        <authorList>
            <consortium name="Ensembl"/>
        </authorList>
    </citation>
    <scope>IDENTIFICATION</scope>
</reference>
<evidence type="ECO:0000256" key="10">
    <source>
        <dbReference type="ARBA" id="ARBA00023288"/>
    </source>
</evidence>
<dbReference type="STRING" id="42514.ENSPNAP00000030725"/>
<evidence type="ECO:0000256" key="7">
    <source>
        <dbReference type="ARBA" id="ARBA00022927"/>
    </source>
</evidence>
<keyword evidence="9" id="KW-0472">Membrane</keyword>
<name>A0A3B4E4P0_PYGNA</name>
<protein>
    <recommendedName>
        <fullName evidence="4">Ras-related protein Rab-21</fullName>
    </recommendedName>
</protein>
<dbReference type="InterPro" id="IPR041833">
    <property type="entry name" value="Rab21"/>
</dbReference>
<dbReference type="SMART" id="SM00174">
    <property type="entry name" value="RHO"/>
    <property type="match status" value="1"/>
</dbReference>
<dbReference type="GO" id="GO:0032482">
    <property type="term" value="P:Rab protein signal transduction"/>
    <property type="evidence" value="ECO:0007669"/>
    <property type="project" value="InterPro"/>
</dbReference>
<proteinExistence type="inferred from homology"/>
<evidence type="ECO:0000313" key="12">
    <source>
        <dbReference type="Ensembl" id="ENSPNAP00000030725.1"/>
    </source>
</evidence>
<evidence type="ECO:0000256" key="6">
    <source>
        <dbReference type="ARBA" id="ARBA00022741"/>
    </source>
</evidence>
<dbReference type="OrthoDB" id="63533at2759"/>
<dbReference type="SMART" id="SM00175">
    <property type="entry name" value="RAB"/>
    <property type="match status" value="1"/>
</dbReference>
<dbReference type="GO" id="GO:0003924">
    <property type="term" value="F:GTPase activity"/>
    <property type="evidence" value="ECO:0007669"/>
    <property type="project" value="InterPro"/>
</dbReference>
<sequence length="217" mass="24089">MASAGHRAFSFKVVVLGEGCVGKTSVILRYCENKFYSKHITTLQASFFTKKLNISGNRVTLSIWDTAGQERFHALGPIYYRESNGAILLYDITDEDSFQKVKLWVKELRRILGNDVCLCIVGNKTDLDKDRNVSAEEAERYAEAVGAQHHQTSAKLNTGINELFLSLCKRMMDAALVEERSRIDSSPVSGHAHRSLQIVDAEPEETTTTAAHCCSSG</sequence>
<dbReference type="GO" id="GO:0015031">
    <property type="term" value="P:protein transport"/>
    <property type="evidence" value="ECO:0007669"/>
    <property type="project" value="UniProtKB-KW"/>
</dbReference>
<dbReference type="InterPro" id="IPR005225">
    <property type="entry name" value="Small_GTP-bd"/>
</dbReference>
<dbReference type="OMA" id="CYCENKF"/>
<dbReference type="NCBIfam" id="TIGR00231">
    <property type="entry name" value="small_GTP"/>
    <property type="match status" value="1"/>
</dbReference>
<keyword evidence="11" id="KW-0636">Prenylation</keyword>
<dbReference type="AlphaFoldDB" id="A0A3B4E4P0"/>
<keyword evidence="8" id="KW-0342">GTP-binding</keyword>
<organism evidence="12 13">
    <name type="scientific">Pygocentrus nattereri</name>
    <name type="common">Red-bellied piranha</name>
    <dbReference type="NCBI Taxonomy" id="42514"/>
    <lineage>
        <taxon>Eukaryota</taxon>
        <taxon>Metazoa</taxon>
        <taxon>Chordata</taxon>
        <taxon>Craniata</taxon>
        <taxon>Vertebrata</taxon>
        <taxon>Euteleostomi</taxon>
        <taxon>Actinopterygii</taxon>
        <taxon>Neopterygii</taxon>
        <taxon>Teleostei</taxon>
        <taxon>Ostariophysi</taxon>
        <taxon>Characiformes</taxon>
        <taxon>Characoidei</taxon>
        <taxon>Pygocentrus</taxon>
    </lineage>
</organism>
<dbReference type="PROSITE" id="PS51421">
    <property type="entry name" value="RAS"/>
    <property type="match status" value="1"/>
</dbReference>
<comment type="subcellular location">
    <subcellularLocation>
        <location evidence="1">Cleavage furrow</location>
    </subcellularLocation>
    <subcellularLocation>
        <location evidence="2">Endoplasmic reticulum membrane</location>
        <topology evidence="2">Lipid-anchor</topology>
    </subcellularLocation>
</comment>
<dbReference type="PROSITE" id="PS51419">
    <property type="entry name" value="RAB"/>
    <property type="match status" value="1"/>
</dbReference>
<dbReference type="GO" id="GO:0032154">
    <property type="term" value="C:cleavage furrow"/>
    <property type="evidence" value="ECO:0007669"/>
    <property type="project" value="UniProtKB-SubCell"/>
</dbReference>
<dbReference type="InterPro" id="IPR027417">
    <property type="entry name" value="P-loop_NTPase"/>
</dbReference>
<comment type="similarity">
    <text evidence="3">Belongs to the small GTPase superfamily. Rab family.</text>
</comment>
<dbReference type="GO" id="GO:0005789">
    <property type="term" value="C:endoplasmic reticulum membrane"/>
    <property type="evidence" value="ECO:0007669"/>
    <property type="project" value="UniProtKB-SubCell"/>
</dbReference>
<dbReference type="FunFam" id="3.40.50.300:FF:000550">
    <property type="entry name" value="ras-related protein Rab-21"/>
    <property type="match status" value="1"/>
</dbReference>
<evidence type="ECO:0000256" key="4">
    <source>
        <dbReference type="ARBA" id="ARBA00014900"/>
    </source>
</evidence>
<reference evidence="12" key="2">
    <citation type="submission" date="2025-08" db="UniProtKB">
        <authorList>
            <consortium name="Ensembl"/>
        </authorList>
    </citation>
    <scope>IDENTIFICATION</scope>
</reference>
<keyword evidence="7" id="KW-0653">Protein transport</keyword>
<dbReference type="GO" id="GO:0005525">
    <property type="term" value="F:GTP binding"/>
    <property type="evidence" value="ECO:0007669"/>
    <property type="project" value="UniProtKB-KW"/>
</dbReference>
<evidence type="ECO:0000313" key="13">
    <source>
        <dbReference type="Proteomes" id="UP001501920"/>
    </source>
</evidence>
<keyword evidence="13" id="KW-1185">Reference proteome</keyword>